<organism evidence="2 3">
    <name type="scientific">Lacrimispora amygdalina</name>
    <dbReference type="NCBI Taxonomy" id="253257"/>
    <lineage>
        <taxon>Bacteria</taxon>
        <taxon>Bacillati</taxon>
        <taxon>Bacillota</taxon>
        <taxon>Clostridia</taxon>
        <taxon>Lachnospirales</taxon>
        <taxon>Lachnospiraceae</taxon>
        <taxon>Lacrimispora</taxon>
    </lineage>
</organism>
<feature type="transmembrane region" description="Helical" evidence="1">
    <location>
        <begin position="211"/>
        <end position="228"/>
    </location>
</feature>
<gene>
    <name evidence="2" type="ORF">DS742_03475</name>
</gene>
<evidence type="ECO:0008006" key="4">
    <source>
        <dbReference type="Google" id="ProtNLM"/>
    </source>
</evidence>
<dbReference type="AlphaFoldDB" id="A0A3E2NHD2"/>
<protein>
    <recommendedName>
        <fullName evidence="4">ABC transporter permease</fullName>
    </recommendedName>
</protein>
<keyword evidence="1" id="KW-1133">Transmembrane helix</keyword>
<keyword evidence="1" id="KW-0472">Membrane</keyword>
<comment type="caution">
    <text evidence="2">The sequence shown here is derived from an EMBL/GenBank/DDBJ whole genome shotgun (WGS) entry which is preliminary data.</text>
</comment>
<keyword evidence="1" id="KW-0812">Transmembrane</keyword>
<feature type="transmembrane region" description="Helical" evidence="1">
    <location>
        <begin position="79"/>
        <end position="107"/>
    </location>
</feature>
<dbReference type="Proteomes" id="UP000260680">
    <property type="component" value="Unassembled WGS sequence"/>
</dbReference>
<accession>A0A3E2NHD2</accession>
<feature type="transmembrane region" description="Helical" evidence="1">
    <location>
        <begin position="140"/>
        <end position="167"/>
    </location>
</feature>
<feature type="transmembrane region" description="Helical" evidence="1">
    <location>
        <begin position="38"/>
        <end position="59"/>
    </location>
</feature>
<evidence type="ECO:0000313" key="3">
    <source>
        <dbReference type="Proteomes" id="UP000260680"/>
    </source>
</evidence>
<feature type="transmembrane region" description="Helical" evidence="1">
    <location>
        <begin position="261"/>
        <end position="280"/>
    </location>
</feature>
<sequence length="288" mass="31911">MTFLSKNRRWKKFSCTITGEEKGMTVFKYELKQLKKNIIIWSLSMGGLIFLMLPTYLGFISGTDDMIAEAINNNPMFEAFGVSAAFVMTPLGMFSFLNSFAMAAAAIHGMSIAFSSHTKEYLNKSAEFLLTKPHSRKRVFFCKFLACTAGSLIVGTVYITGAALALLTVKGISVDWRAFLLIGKSLVLVELMFVVLGTAAGTFFPNVRTPVLLSSCVMFALFCLSSMSKKIHEPVLGYFTPFAFFDPMSIAETGFYQWNYVVWYVILAGGLLYVSCSVYLKKDVVFGG</sequence>
<dbReference type="EMBL" id="QOHO01000012">
    <property type="protein sequence ID" value="RFZ80321.1"/>
    <property type="molecule type" value="Genomic_DNA"/>
</dbReference>
<proteinExistence type="predicted"/>
<dbReference type="Pfam" id="PF12679">
    <property type="entry name" value="ABC2_membrane_2"/>
    <property type="match status" value="1"/>
</dbReference>
<evidence type="ECO:0000313" key="2">
    <source>
        <dbReference type="EMBL" id="RFZ80321.1"/>
    </source>
</evidence>
<feature type="transmembrane region" description="Helical" evidence="1">
    <location>
        <begin position="179"/>
        <end position="204"/>
    </location>
</feature>
<dbReference type="GO" id="GO:0005886">
    <property type="term" value="C:plasma membrane"/>
    <property type="evidence" value="ECO:0007669"/>
    <property type="project" value="UniProtKB-SubCell"/>
</dbReference>
<dbReference type="GO" id="GO:0140359">
    <property type="term" value="F:ABC-type transporter activity"/>
    <property type="evidence" value="ECO:0007669"/>
    <property type="project" value="InterPro"/>
</dbReference>
<reference evidence="2 3" key="1">
    <citation type="submission" date="2018-07" db="EMBL/GenBank/DDBJ databases">
        <title>New species, Clostridium PI-S10-A1B.</title>
        <authorList>
            <person name="Krishna G."/>
            <person name="Summeta K."/>
            <person name="Shikha S."/>
            <person name="Prabhu P.B."/>
            <person name="Suresh K."/>
        </authorList>
    </citation>
    <scope>NUCLEOTIDE SEQUENCE [LARGE SCALE GENOMIC DNA]</scope>
    <source>
        <strain evidence="2 3">PI-S10-A1B</strain>
    </source>
</reference>
<name>A0A3E2NHD2_9FIRM</name>
<evidence type="ECO:0000256" key="1">
    <source>
        <dbReference type="SAM" id="Phobius"/>
    </source>
</evidence>
<dbReference type="OrthoDB" id="9800309at2"/>